<gene>
    <name evidence="1" type="ORF">F5148DRAFT_955257</name>
</gene>
<feature type="non-terminal residue" evidence="1">
    <location>
        <position position="1"/>
    </location>
</feature>
<feature type="non-terminal residue" evidence="1">
    <location>
        <position position="66"/>
    </location>
</feature>
<dbReference type="Proteomes" id="UP001207468">
    <property type="component" value="Unassembled WGS sequence"/>
</dbReference>
<protein>
    <submittedName>
        <fullName evidence="1">Uncharacterized protein</fullName>
    </submittedName>
</protein>
<organism evidence="1 2">
    <name type="scientific">Russula earlei</name>
    <dbReference type="NCBI Taxonomy" id="71964"/>
    <lineage>
        <taxon>Eukaryota</taxon>
        <taxon>Fungi</taxon>
        <taxon>Dikarya</taxon>
        <taxon>Basidiomycota</taxon>
        <taxon>Agaricomycotina</taxon>
        <taxon>Agaricomycetes</taxon>
        <taxon>Russulales</taxon>
        <taxon>Russulaceae</taxon>
        <taxon>Russula</taxon>
    </lineage>
</organism>
<proteinExistence type="predicted"/>
<evidence type="ECO:0000313" key="1">
    <source>
        <dbReference type="EMBL" id="KAI9429788.1"/>
    </source>
</evidence>
<keyword evidence="2" id="KW-1185">Reference proteome</keyword>
<accession>A0ACC0TQ50</accession>
<reference evidence="1" key="1">
    <citation type="submission" date="2021-03" db="EMBL/GenBank/DDBJ databases">
        <title>Evolutionary priming and transition to the ectomycorrhizal habit in an iconic lineage of mushroom-forming fungi: is preadaptation a requirement?</title>
        <authorList>
            <consortium name="DOE Joint Genome Institute"/>
            <person name="Looney B.P."/>
            <person name="Miyauchi S."/>
            <person name="Morin E."/>
            <person name="Drula E."/>
            <person name="Courty P.E."/>
            <person name="Chicoki N."/>
            <person name="Fauchery L."/>
            <person name="Kohler A."/>
            <person name="Kuo A."/>
            <person name="LaButti K."/>
            <person name="Pangilinan J."/>
            <person name="Lipzen A."/>
            <person name="Riley R."/>
            <person name="Andreopoulos W."/>
            <person name="He G."/>
            <person name="Johnson J."/>
            <person name="Barry K.W."/>
            <person name="Grigoriev I.V."/>
            <person name="Nagy L."/>
            <person name="Hibbett D."/>
            <person name="Henrissat B."/>
            <person name="Matheny P.B."/>
            <person name="Labbe J."/>
            <person name="Martin A.F."/>
        </authorList>
    </citation>
    <scope>NUCLEOTIDE SEQUENCE</scope>
    <source>
        <strain evidence="1">BPL698</strain>
    </source>
</reference>
<dbReference type="EMBL" id="JAGFNK010001667">
    <property type="protein sequence ID" value="KAI9429788.1"/>
    <property type="molecule type" value="Genomic_DNA"/>
</dbReference>
<name>A0ACC0TQ50_9AGAM</name>
<evidence type="ECO:0000313" key="2">
    <source>
        <dbReference type="Proteomes" id="UP001207468"/>
    </source>
</evidence>
<sequence length="66" mass="7679">LVYLKDYWRTNFPGIEKEGDIYRDLLEAKVCFIPELGPAGDMLLTLEHSLDVQCTRTQDYVKDGER</sequence>
<comment type="caution">
    <text evidence="1">The sequence shown here is derived from an EMBL/GenBank/DDBJ whole genome shotgun (WGS) entry which is preliminary data.</text>
</comment>